<dbReference type="STRING" id="867904.Metho_0286"/>
<evidence type="ECO:0000256" key="7">
    <source>
        <dbReference type="ARBA" id="ARBA00022801"/>
    </source>
</evidence>
<evidence type="ECO:0000256" key="6">
    <source>
        <dbReference type="ARBA" id="ARBA00022763"/>
    </source>
</evidence>
<dbReference type="FunFam" id="3.40.50.300:FF:000156">
    <property type="entry name" value="ATP-dependent DNA helicase recQ"/>
    <property type="match status" value="1"/>
</dbReference>
<dbReference type="Pfam" id="PF00271">
    <property type="entry name" value="Helicase_C"/>
    <property type="match status" value="1"/>
</dbReference>
<dbReference type="InterPro" id="IPR004589">
    <property type="entry name" value="DNA_helicase_ATP-dep_RecQ"/>
</dbReference>
<dbReference type="InterPro" id="IPR010997">
    <property type="entry name" value="HRDC-like_sf"/>
</dbReference>
<keyword evidence="10" id="KW-0067">ATP-binding</keyword>
<evidence type="ECO:0000259" key="17">
    <source>
        <dbReference type="PROSITE" id="PS50967"/>
    </source>
</evidence>
<comment type="catalytic activity">
    <reaction evidence="15">
        <text>Couples ATP hydrolysis with the unwinding of duplex DNA by translocating in the 3'-5' direction.</text>
        <dbReference type="EC" id="5.6.2.4"/>
    </reaction>
</comment>
<keyword evidence="13" id="KW-0234">DNA repair</keyword>
<organism evidence="20 21">
    <name type="scientific">Methanomethylovorans hollandica (strain DSM 15978 / NBRC 107637 / DMS1)</name>
    <dbReference type="NCBI Taxonomy" id="867904"/>
    <lineage>
        <taxon>Archaea</taxon>
        <taxon>Methanobacteriati</taxon>
        <taxon>Methanobacteriota</taxon>
        <taxon>Stenosarchaea group</taxon>
        <taxon>Methanomicrobia</taxon>
        <taxon>Methanosarcinales</taxon>
        <taxon>Methanosarcinaceae</taxon>
        <taxon>Methanomethylovorans</taxon>
    </lineage>
</organism>
<dbReference type="InterPro" id="IPR006293">
    <property type="entry name" value="DNA_helicase_ATP-dep_RecQ_bac"/>
</dbReference>
<dbReference type="FunFam" id="1.10.150.80:FF:000002">
    <property type="entry name" value="ATP-dependent DNA helicase RecQ"/>
    <property type="match status" value="1"/>
</dbReference>
<dbReference type="InterPro" id="IPR011545">
    <property type="entry name" value="DEAD/DEAH_box_helicase_dom"/>
</dbReference>
<dbReference type="PANTHER" id="PTHR13710:SF105">
    <property type="entry name" value="ATP-DEPENDENT DNA HELICASE Q1"/>
    <property type="match status" value="1"/>
</dbReference>
<dbReference type="Pfam" id="PF00570">
    <property type="entry name" value="HRDC"/>
    <property type="match status" value="1"/>
</dbReference>
<keyword evidence="12" id="KW-0233">DNA recombination</keyword>
<dbReference type="Proteomes" id="UP000010866">
    <property type="component" value="Chromosome"/>
</dbReference>
<dbReference type="FunFam" id="3.40.50.300:FF:000296">
    <property type="entry name" value="ATP-dependent DNA helicase RecQ"/>
    <property type="match status" value="1"/>
</dbReference>
<keyword evidence="14" id="KW-0413">Isomerase</keyword>
<dbReference type="GeneID" id="14407392"/>
<evidence type="ECO:0000256" key="16">
    <source>
        <dbReference type="ARBA" id="ARBA00034808"/>
    </source>
</evidence>
<gene>
    <name evidence="20" type="ordered locus">Metho_0286</name>
</gene>
<reference evidence="21" key="1">
    <citation type="submission" date="2012-02" db="EMBL/GenBank/DDBJ databases">
        <title>Complete sequence of chromosome of Methanomethylovorans hollandica DSM 15978.</title>
        <authorList>
            <person name="Lucas S."/>
            <person name="Copeland A."/>
            <person name="Lapidus A."/>
            <person name="Glavina del Rio T."/>
            <person name="Dalin E."/>
            <person name="Tice H."/>
            <person name="Bruce D."/>
            <person name="Goodwin L."/>
            <person name="Pitluck S."/>
            <person name="Peters L."/>
            <person name="Mikhailova N."/>
            <person name="Held B."/>
            <person name="Kyrpides N."/>
            <person name="Mavromatis K."/>
            <person name="Ivanova N."/>
            <person name="Brettin T."/>
            <person name="Detter J.C."/>
            <person name="Han C."/>
            <person name="Larimer F."/>
            <person name="Land M."/>
            <person name="Hauser L."/>
            <person name="Markowitz V."/>
            <person name="Cheng J.-F."/>
            <person name="Hugenholtz P."/>
            <person name="Woyke T."/>
            <person name="Wu D."/>
            <person name="Spring S."/>
            <person name="Schroeder M."/>
            <person name="Brambilla E."/>
            <person name="Klenk H.-P."/>
            <person name="Eisen J.A."/>
        </authorList>
    </citation>
    <scope>NUCLEOTIDE SEQUENCE [LARGE SCALE GENOMIC DNA]</scope>
    <source>
        <strain evidence="21">DSM 15978 / NBRC 107637 / DMS1</strain>
    </source>
</reference>
<dbReference type="CDD" id="cd18794">
    <property type="entry name" value="SF2_C_RecQ"/>
    <property type="match status" value="1"/>
</dbReference>
<dbReference type="KEGG" id="mhz:Metho_0286"/>
<dbReference type="InterPro" id="IPR036388">
    <property type="entry name" value="WH-like_DNA-bd_sf"/>
</dbReference>
<evidence type="ECO:0000256" key="8">
    <source>
        <dbReference type="ARBA" id="ARBA00022806"/>
    </source>
</evidence>
<dbReference type="InterPro" id="IPR001650">
    <property type="entry name" value="Helicase_C-like"/>
</dbReference>
<protein>
    <recommendedName>
        <fullName evidence="16">DNA 3'-5' helicase</fullName>
        <ecNumber evidence="16">5.6.2.4</ecNumber>
    </recommendedName>
</protein>
<dbReference type="GO" id="GO:0009432">
    <property type="term" value="P:SOS response"/>
    <property type="evidence" value="ECO:0007669"/>
    <property type="project" value="InterPro"/>
</dbReference>
<sequence>MHRTLRKYFGYDTFRPLQEDIIKDVIAGKDVFVLMPTGGGKSICYQLPALLMNGVTVVVSPLISLMKDQVDTLRANGVEAAYLNSTLSYKESNQIKQELENNIIKLLYVAPERLTLSSTLTLLDRIKVNLFAIDESHCISEWGHDFRPEYRKLSILKRKYPHIPIIALTATATPKVRKDTISQLHIEDCNTYVASFNRKNLLYQVRPKKETYEQIVEFLRKRKDKSGIIYCQSRKTVDELTGKLRKSGFNALPYHAGLSDAARSRNQDIFIKDDAEIIVATIAFGMGIDKPNVRFVIHYDLPRNLESYYQETGRGGRDGLECECILFFSRGDKYKIDYFIDQIAKSEEREAARLKLKEVMDYCQSTICRRKMLLRYFGEELQEENCGGCDVCLQPVKITDATEEAKLLIRCVKEVSQRYGITHVTEILTGSNSKKITEKGHHRLSSYGTGTYLPKDRWADIARELAHQGILRLEGSRYPLLKLDKDSEQVIAGKRTVEMIQLASSNDSLLALGKQIATDQLKKPKASDHQSDLARVKEIETEYITKKQTGTVNRIDNELFSRLKELRKKIASKEGVPPYIVFADTSLKQMATQMPLNEKELLEITGVGEYKLQKYGDMFLTEIRDHLKGTSKDSIEATTQEVETEEDKKEKVIQCIMGLREELIRLTKEQLGTEMPDKYIQEVWSDILVYKK</sequence>
<evidence type="ECO:0000256" key="10">
    <source>
        <dbReference type="ARBA" id="ARBA00022840"/>
    </source>
</evidence>
<dbReference type="PROSITE" id="PS51192">
    <property type="entry name" value="HELICASE_ATP_BIND_1"/>
    <property type="match status" value="1"/>
</dbReference>
<evidence type="ECO:0000256" key="5">
    <source>
        <dbReference type="ARBA" id="ARBA00022741"/>
    </source>
</evidence>
<dbReference type="OrthoDB" id="114759at2157"/>
<comment type="cofactor">
    <cofactor evidence="2">
        <name>Zn(2+)</name>
        <dbReference type="ChEBI" id="CHEBI:29105"/>
    </cofactor>
</comment>
<keyword evidence="7" id="KW-0378">Hydrolase</keyword>
<keyword evidence="8 20" id="KW-0347">Helicase</keyword>
<dbReference type="RefSeq" id="WP_015323731.1">
    <property type="nucleotide sequence ID" value="NC_019977.1"/>
</dbReference>
<dbReference type="InterPro" id="IPR032284">
    <property type="entry name" value="RecQ_Zn-bd"/>
</dbReference>
<dbReference type="GO" id="GO:0003677">
    <property type="term" value="F:DNA binding"/>
    <property type="evidence" value="ECO:0007669"/>
    <property type="project" value="UniProtKB-KW"/>
</dbReference>
<dbReference type="PROSITE" id="PS50967">
    <property type="entry name" value="HRDC"/>
    <property type="match status" value="1"/>
</dbReference>
<dbReference type="GO" id="GO:0009378">
    <property type="term" value="F:four-way junction helicase activity"/>
    <property type="evidence" value="ECO:0007669"/>
    <property type="project" value="TreeGrafter"/>
</dbReference>
<keyword evidence="4" id="KW-0479">Metal-binding</keyword>
<accession>L0KT01</accession>
<evidence type="ECO:0000256" key="1">
    <source>
        <dbReference type="ARBA" id="ARBA00001946"/>
    </source>
</evidence>
<dbReference type="NCBIfam" id="TIGR00614">
    <property type="entry name" value="recQ_fam"/>
    <property type="match status" value="1"/>
</dbReference>
<dbReference type="GO" id="GO:0000724">
    <property type="term" value="P:double-strand break repair via homologous recombination"/>
    <property type="evidence" value="ECO:0007669"/>
    <property type="project" value="TreeGrafter"/>
</dbReference>
<dbReference type="Gene3D" id="1.10.10.10">
    <property type="entry name" value="Winged helix-like DNA-binding domain superfamily/Winged helix DNA-binding domain"/>
    <property type="match status" value="1"/>
</dbReference>
<dbReference type="InterPro" id="IPR014001">
    <property type="entry name" value="Helicase_ATP-bd"/>
</dbReference>
<evidence type="ECO:0000256" key="14">
    <source>
        <dbReference type="ARBA" id="ARBA00023235"/>
    </source>
</evidence>
<dbReference type="AlphaFoldDB" id="L0KT01"/>
<dbReference type="InterPro" id="IPR027417">
    <property type="entry name" value="P-loop_NTPase"/>
</dbReference>
<keyword evidence="11" id="KW-0238">DNA-binding</keyword>
<dbReference type="SUPFAM" id="SSF46785">
    <property type="entry name" value="Winged helix' DNA-binding domain"/>
    <property type="match status" value="1"/>
</dbReference>
<dbReference type="SUPFAM" id="SSF52540">
    <property type="entry name" value="P-loop containing nucleoside triphosphate hydrolases"/>
    <property type="match status" value="1"/>
</dbReference>
<dbReference type="SMART" id="SM00490">
    <property type="entry name" value="HELICc"/>
    <property type="match status" value="1"/>
</dbReference>
<dbReference type="PANTHER" id="PTHR13710">
    <property type="entry name" value="DNA HELICASE RECQ FAMILY MEMBER"/>
    <property type="match status" value="1"/>
</dbReference>
<feature type="domain" description="HRDC" evidence="17">
    <location>
        <begin position="553"/>
        <end position="633"/>
    </location>
</feature>
<dbReference type="SUPFAM" id="SSF47819">
    <property type="entry name" value="HRDC-like"/>
    <property type="match status" value="1"/>
</dbReference>
<keyword evidence="5" id="KW-0547">Nucleotide-binding</keyword>
<evidence type="ECO:0000256" key="13">
    <source>
        <dbReference type="ARBA" id="ARBA00023204"/>
    </source>
</evidence>
<comment type="similarity">
    <text evidence="3">Belongs to the helicase family. RecQ subfamily.</text>
</comment>
<evidence type="ECO:0000256" key="15">
    <source>
        <dbReference type="ARBA" id="ARBA00034617"/>
    </source>
</evidence>
<evidence type="ECO:0000259" key="18">
    <source>
        <dbReference type="PROSITE" id="PS51192"/>
    </source>
</evidence>
<evidence type="ECO:0000259" key="19">
    <source>
        <dbReference type="PROSITE" id="PS51194"/>
    </source>
</evidence>
<evidence type="ECO:0000256" key="4">
    <source>
        <dbReference type="ARBA" id="ARBA00022723"/>
    </source>
</evidence>
<dbReference type="GO" id="GO:0005694">
    <property type="term" value="C:chromosome"/>
    <property type="evidence" value="ECO:0007669"/>
    <property type="project" value="TreeGrafter"/>
</dbReference>
<dbReference type="InterPro" id="IPR036390">
    <property type="entry name" value="WH_DNA-bd_sf"/>
</dbReference>
<dbReference type="CDD" id="cd17920">
    <property type="entry name" value="DEXHc_RecQ"/>
    <property type="match status" value="1"/>
</dbReference>
<name>L0KT01_METHD</name>
<dbReference type="Pfam" id="PF00270">
    <property type="entry name" value="DEAD"/>
    <property type="match status" value="1"/>
</dbReference>
<dbReference type="SMART" id="SM00956">
    <property type="entry name" value="RQC"/>
    <property type="match status" value="1"/>
</dbReference>
<dbReference type="GO" id="GO:0006260">
    <property type="term" value="P:DNA replication"/>
    <property type="evidence" value="ECO:0007669"/>
    <property type="project" value="InterPro"/>
</dbReference>
<evidence type="ECO:0000313" key="20">
    <source>
        <dbReference type="EMBL" id="AGB48562.1"/>
    </source>
</evidence>
<keyword evidence="6" id="KW-0227">DNA damage</keyword>
<comment type="cofactor">
    <cofactor evidence="1">
        <name>Mg(2+)</name>
        <dbReference type="ChEBI" id="CHEBI:18420"/>
    </cofactor>
</comment>
<evidence type="ECO:0000256" key="12">
    <source>
        <dbReference type="ARBA" id="ARBA00023172"/>
    </source>
</evidence>
<dbReference type="GO" id="GO:0046872">
    <property type="term" value="F:metal ion binding"/>
    <property type="evidence" value="ECO:0007669"/>
    <property type="project" value="UniProtKB-KW"/>
</dbReference>
<evidence type="ECO:0000256" key="2">
    <source>
        <dbReference type="ARBA" id="ARBA00001947"/>
    </source>
</evidence>
<dbReference type="SMART" id="SM00341">
    <property type="entry name" value="HRDC"/>
    <property type="match status" value="1"/>
</dbReference>
<dbReference type="Pfam" id="PF09382">
    <property type="entry name" value="RQC"/>
    <property type="match status" value="1"/>
</dbReference>
<evidence type="ECO:0000256" key="3">
    <source>
        <dbReference type="ARBA" id="ARBA00005446"/>
    </source>
</evidence>
<dbReference type="HOGENOM" id="CLU_001103_14_3_2"/>
<evidence type="ECO:0000256" key="9">
    <source>
        <dbReference type="ARBA" id="ARBA00022833"/>
    </source>
</evidence>
<dbReference type="InterPro" id="IPR018982">
    <property type="entry name" value="RQC_domain"/>
</dbReference>
<dbReference type="EC" id="5.6.2.4" evidence="16"/>
<dbReference type="Pfam" id="PF16124">
    <property type="entry name" value="RecQ_Zn_bind"/>
    <property type="match status" value="1"/>
</dbReference>
<dbReference type="EMBL" id="CP003362">
    <property type="protein sequence ID" value="AGB48562.1"/>
    <property type="molecule type" value="Genomic_DNA"/>
</dbReference>
<feature type="domain" description="Helicase ATP-binding" evidence="18">
    <location>
        <begin position="22"/>
        <end position="190"/>
    </location>
</feature>
<dbReference type="SMART" id="SM00487">
    <property type="entry name" value="DEXDc"/>
    <property type="match status" value="1"/>
</dbReference>
<dbReference type="Gene3D" id="1.10.150.80">
    <property type="entry name" value="HRDC domain"/>
    <property type="match status" value="1"/>
</dbReference>
<dbReference type="GO" id="GO:0005524">
    <property type="term" value="F:ATP binding"/>
    <property type="evidence" value="ECO:0007669"/>
    <property type="project" value="UniProtKB-KW"/>
</dbReference>
<dbReference type="InterPro" id="IPR044876">
    <property type="entry name" value="HRDC_dom_sf"/>
</dbReference>
<dbReference type="InterPro" id="IPR002121">
    <property type="entry name" value="HRDC_dom"/>
</dbReference>
<dbReference type="GO" id="GO:0043138">
    <property type="term" value="F:3'-5' DNA helicase activity"/>
    <property type="evidence" value="ECO:0007669"/>
    <property type="project" value="UniProtKB-EC"/>
</dbReference>
<keyword evidence="9" id="KW-0862">Zinc</keyword>
<evidence type="ECO:0000256" key="11">
    <source>
        <dbReference type="ARBA" id="ARBA00023125"/>
    </source>
</evidence>
<dbReference type="Gene3D" id="3.40.50.300">
    <property type="entry name" value="P-loop containing nucleotide triphosphate hydrolases"/>
    <property type="match status" value="2"/>
</dbReference>
<feature type="domain" description="Helicase C-terminal" evidence="19">
    <location>
        <begin position="211"/>
        <end position="360"/>
    </location>
</feature>
<evidence type="ECO:0000313" key="21">
    <source>
        <dbReference type="Proteomes" id="UP000010866"/>
    </source>
</evidence>
<keyword evidence="21" id="KW-1185">Reference proteome</keyword>
<dbReference type="PROSITE" id="PS51194">
    <property type="entry name" value="HELICASE_CTER"/>
    <property type="match status" value="1"/>
</dbReference>
<proteinExistence type="inferred from homology"/>
<dbReference type="NCBIfam" id="TIGR01389">
    <property type="entry name" value="recQ"/>
    <property type="match status" value="1"/>
</dbReference>
<dbReference type="GO" id="GO:0016787">
    <property type="term" value="F:hydrolase activity"/>
    <property type="evidence" value="ECO:0007669"/>
    <property type="project" value="UniProtKB-KW"/>
</dbReference>
<dbReference type="GO" id="GO:0005737">
    <property type="term" value="C:cytoplasm"/>
    <property type="evidence" value="ECO:0007669"/>
    <property type="project" value="TreeGrafter"/>
</dbReference>